<dbReference type="GO" id="GO:0004222">
    <property type="term" value="F:metalloendopeptidase activity"/>
    <property type="evidence" value="ECO:0007669"/>
    <property type="project" value="InterPro"/>
</dbReference>
<dbReference type="InterPro" id="IPR024079">
    <property type="entry name" value="MetalloPept_cat_dom_sf"/>
</dbReference>
<dbReference type="AlphaFoldDB" id="A0AAN9XZR2"/>
<evidence type="ECO:0000256" key="1">
    <source>
        <dbReference type="SAM" id="MobiDB-lite"/>
    </source>
</evidence>
<dbReference type="Proteomes" id="UP001367676">
    <property type="component" value="Unassembled WGS sequence"/>
</dbReference>
<dbReference type="EMBL" id="JBBCAQ010000037">
    <property type="protein sequence ID" value="KAK7574465.1"/>
    <property type="molecule type" value="Genomic_DNA"/>
</dbReference>
<accession>A0AAN9XZR2</accession>
<sequence length="186" mass="22237">MFTNLADTVGFKVSMDAYQMRIQEKGYEQTLEFYPKDSDQQLFTRAFANVIYWMVFELGSVAENQSDTILNLALYKAEAYRKKNEFDEKPINGARVNGVLQNSYDFAVNWKCTYDKWMNPRMKCKIWKPNMGWKNLRKYLSIDQKKLEQVRRGEDIDQKKPEQERRGEDVDQKKQEQEWRGEEKSI</sequence>
<dbReference type="InterPro" id="IPR000718">
    <property type="entry name" value="Peptidase_M13"/>
</dbReference>
<dbReference type="SUPFAM" id="SSF55486">
    <property type="entry name" value="Metalloproteases ('zincins'), catalytic domain"/>
    <property type="match status" value="1"/>
</dbReference>
<dbReference type="PROSITE" id="PS51885">
    <property type="entry name" value="NEPRILYSIN"/>
    <property type="match status" value="1"/>
</dbReference>
<protein>
    <submittedName>
        <fullName evidence="2">Uncharacterized protein</fullName>
    </submittedName>
</protein>
<gene>
    <name evidence="2" type="ORF">V9T40_011656</name>
</gene>
<reference evidence="2 3" key="1">
    <citation type="submission" date="2024-03" db="EMBL/GenBank/DDBJ databases">
        <title>Adaptation during the transition from Ophiocordyceps entomopathogen to insect associate is accompanied by gene loss and intensified selection.</title>
        <authorList>
            <person name="Ward C.M."/>
            <person name="Onetto C.A."/>
            <person name="Borneman A.R."/>
        </authorList>
    </citation>
    <scope>NUCLEOTIDE SEQUENCE [LARGE SCALE GENOMIC DNA]</scope>
    <source>
        <strain evidence="2">AWRI1</strain>
        <tissue evidence="2">Single Adult Female</tissue>
    </source>
</reference>
<comment type="caution">
    <text evidence="2">The sequence shown here is derived from an EMBL/GenBank/DDBJ whole genome shotgun (WGS) entry which is preliminary data.</text>
</comment>
<evidence type="ECO:0000313" key="2">
    <source>
        <dbReference type="EMBL" id="KAK7574465.1"/>
    </source>
</evidence>
<proteinExistence type="predicted"/>
<evidence type="ECO:0000313" key="3">
    <source>
        <dbReference type="Proteomes" id="UP001367676"/>
    </source>
</evidence>
<name>A0AAN9XZR2_9HEMI</name>
<dbReference type="Gene3D" id="3.40.390.10">
    <property type="entry name" value="Collagenase (Catalytic Domain)"/>
    <property type="match status" value="1"/>
</dbReference>
<dbReference type="GO" id="GO:0006508">
    <property type="term" value="P:proteolysis"/>
    <property type="evidence" value="ECO:0007669"/>
    <property type="project" value="InterPro"/>
</dbReference>
<feature type="region of interest" description="Disordered" evidence="1">
    <location>
        <begin position="149"/>
        <end position="186"/>
    </location>
</feature>
<keyword evidence="3" id="KW-1185">Reference proteome</keyword>
<organism evidence="2 3">
    <name type="scientific">Parthenolecanium corni</name>
    <dbReference type="NCBI Taxonomy" id="536013"/>
    <lineage>
        <taxon>Eukaryota</taxon>
        <taxon>Metazoa</taxon>
        <taxon>Ecdysozoa</taxon>
        <taxon>Arthropoda</taxon>
        <taxon>Hexapoda</taxon>
        <taxon>Insecta</taxon>
        <taxon>Pterygota</taxon>
        <taxon>Neoptera</taxon>
        <taxon>Paraneoptera</taxon>
        <taxon>Hemiptera</taxon>
        <taxon>Sternorrhyncha</taxon>
        <taxon>Coccoidea</taxon>
        <taxon>Coccidae</taxon>
        <taxon>Parthenolecanium</taxon>
    </lineage>
</organism>